<evidence type="ECO:0000313" key="3">
    <source>
        <dbReference type="Proteomes" id="UP000030671"/>
    </source>
</evidence>
<organism evidence="2 3">
    <name type="scientific">Heterobasidion irregulare (strain TC 32-1)</name>
    <dbReference type="NCBI Taxonomy" id="747525"/>
    <lineage>
        <taxon>Eukaryota</taxon>
        <taxon>Fungi</taxon>
        <taxon>Dikarya</taxon>
        <taxon>Basidiomycota</taxon>
        <taxon>Agaricomycotina</taxon>
        <taxon>Agaricomycetes</taxon>
        <taxon>Russulales</taxon>
        <taxon>Bondarzewiaceae</taxon>
        <taxon>Heterobasidion</taxon>
        <taxon>Heterobasidion annosum species complex</taxon>
    </lineage>
</organism>
<proteinExistence type="predicted"/>
<dbReference type="HOGENOM" id="CLU_1825529_0_0_1"/>
<feature type="region of interest" description="Disordered" evidence="1">
    <location>
        <begin position="1"/>
        <end position="34"/>
    </location>
</feature>
<dbReference type="OrthoDB" id="3263296at2759"/>
<evidence type="ECO:0000256" key="1">
    <source>
        <dbReference type="SAM" id="MobiDB-lite"/>
    </source>
</evidence>
<name>W4JZU8_HETIT</name>
<dbReference type="RefSeq" id="XP_009549341.1">
    <property type="nucleotide sequence ID" value="XM_009551046.1"/>
</dbReference>
<reference evidence="2 3" key="1">
    <citation type="journal article" date="2012" name="New Phytol.">
        <title>Insight into trade-off between wood decay and parasitism from the genome of a fungal forest pathogen.</title>
        <authorList>
            <person name="Olson A."/>
            <person name="Aerts A."/>
            <person name="Asiegbu F."/>
            <person name="Belbahri L."/>
            <person name="Bouzid O."/>
            <person name="Broberg A."/>
            <person name="Canback B."/>
            <person name="Coutinho P.M."/>
            <person name="Cullen D."/>
            <person name="Dalman K."/>
            <person name="Deflorio G."/>
            <person name="van Diepen L.T."/>
            <person name="Dunand C."/>
            <person name="Duplessis S."/>
            <person name="Durling M."/>
            <person name="Gonthier P."/>
            <person name="Grimwood J."/>
            <person name="Fossdal C.G."/>
            <person name="Hansson D."/>
            <person name="Henrissat B."/>
            <person name="Hietala A."/>
            <person name="Himmelstrand K."/>
            <person name="Hoffmeister D."/>
            <person name="Hogberg N."/>
            <person name="James T.Y."/>
            <person name="Karlsson M."/>
            <person name="Kohler A."/>
            <person name="Kues U."/>
            <person name="Lee Y.H."/>
            <person name="Lin Y.C."/>
            <person name="Lind M."/>
            <person name="Lindquist E."/>
            <person name="Lombard V."/>
            <person name="Lucas S."/>
            <person name="Lunden K."/>
            <person name="Morin E."/>
            <person name="Murat C."/>
            <person name="Park J."/>
            <person name="Raffaello T."/>
            <person name="Rouze P."/>
            <person name="Salamov A."/>
            <person name="Schmutz J."/>
            <person name="Solheim H."/>
            <person name="Stahlberg J."/>
            <person name="Velez H."/>
            <person name="de Vries R.P."/>
            <person name="Wiebenga A."/>
            <person name="Woodward S."/>
            <person name="Yakovlev I."/>
            <person name="Garbelotto M."/>
            <person name="Martin F."/>
            <person name="Grigoriev I.V."/>
            <person name="Stenlid J."/>
        </authorList>
    </citation>
    <scope>NUCLEOTIDE SEQUENCE [LARGE SCALE GENOMIC DNA]</scope>
    <source>
        <strain evidence="2 3">TC 32-1</strain>
    </source>
</reference>
<dbReference type="GeneID" id="20675335"/>
<evidence type="ECO:0000313" key="2">
    <source>
        <dbReference type="EMBL" id="ETW79072.1"/>
    </source>
</evidence>
<protein>
    <submittedName>
        <fullName evidence="2">Uncharacterized protein</fullName>
    </submittedName>
</protein>
<accession>W4JZU8</accession>
<keyword evidence="3" id="KW-1185">Reference proteome</keyword>
<dbReference type="KEGG" id="hir:HETIRDRAFT_441172"/>
<feature type="region of interest" description="Disordered" evidence="1">
    <location>
        <begin position="90"/>
        <end position="129"/>
    </location>
</feature>
<gene>
    <name evidence="2" type="ORF">HETIRDRAFT_441172</name>
</gene>
<feature type="region of interest" description="Disordered" evidence="1">
    <location>
        <begin position="65"/>
        <end position="84"/>
    </location>
</feature>
<dbReference type="EMBL" id="KI925461">
    <property type="protein sequence ID" value="ETW79072.1"/>
    <property type="molecule type" value="Genomic_DNA"/>
</dbReference>
<dbReference type="InParanoid" id="W4JZU8"/>
<sequence>MNIPSYVSDADMEADAQELEFPAPPAAVHHHSRIDSNPPILPEILVQNRAFSPVSVDFSLPVSAHGSPSPFRTEFGDVRTPPPVAVLNRASPLATSAPVQAEPAEAPRREPKAEGQAQGHAQKRPDTVYTIYDEEDAYGGI</sequence>
<dbReference type="AlphaFoldDB" id="W4JZU8"/>
<dbReference type="Proteomes" id="UP000030671">
    <property type="component" value="Unassembled WGS sequence"/>
</dbReference>